<dbReference type="SUPFAM" id="SSF47473">
    <property type="entry name" value="EF-hand"/>
    <property type="match status" value="1"/>
</dbReference>
<dbReference type="Gene3D" id="1.10.238.10">
    <property type="entry name" value="EF-hand"/>
    <property type="match status" value="2"/>
</dbReference>
<proteinExistence type="predicted"/>
<keyword evidence="3" id="KW-0677">Repeat</keyword>
<dbReference type="PROSITE" id="PS50222">
    <property type="entry name" value="EF_HAND_2"/>
    <property type="match status" value="3"/>
</dbReference>
<dbReference type="Pfam" id="PF13499">
    <property type="entry name" value="EF-hand_7"/>
    <property type="match status" value="2"/>
</dbReference>
<dbReference type="SMART" id="SM00054">
    <property type="entry name" value="EFh"/>
    <property type="match status" value="4"/>
</dbReference>
<evidence type="ECO:0000256" key="3">
    <source>
        <dbReference type="ARBA" id="ARBA00022737"/>
    </source>
</evidence>
<sequence>MSNLRILNFQYQILKRFPALKPARSWLSAKDRQFSDLSQSFHPNADELRRVFSKIDGDGDQKISVDDLRSFLEAIGRTDAASEAKSMVKVVDLNKSGFIELDEFMEIHHKGVTRSEIKFAFWVFDENRDGRIGAEEVMAMLRKLGESCSLEDCRRMVKRVDRSGDGLVDMDDFMILMTKTTKPAKMSA</sequence>
<dbReference type="Proteomes" id="UP000236161">
    <property type="component" value="Unassembled WGS sequence"/>
</dbReference>
<evidence type="ECO:0000256" key="2">
    <source>
        <dbReference type="ARBA" id="ARBA00022723"/>
    </source>
</evidence>
<reference evidence="6 7" key="1">
    <citation type="journal article" date="2017" name="Nature">
        <title>The Apostasia genome and the evolution of orchids.</title>
        <authorList>
            <person name="Zhang G.Q."/>
            <person name="Liu K.W."/>
            <person name="Li Z."/>
            <person name="Lohaus R."/>
            <person name="Hsiao Y.Y."/>
            <person name="Niu S.C."/>
            <person name="Wang J.Y."/>
            <person name="Lin Y.C."/>
            <person name="Xu Q."/>
            <person name="Chen L.J."/>
            <person name="Yoshida K."/>
            <person name="Fujiwara S."/>
            <person name="Wang Z.W."/>
            <person name="Zhang Y.Q."/>
            <person name="Mitsuda N."/>
            <person name="Wang M."/>
            <person name="Liu G.H."/>
            <person name="Pecoraro L."/>
            <person name="Huang H.X."/>
            <person name="Xiao X.J."/>
            <person name="Lin M."/>
            <person name="Wu X.Y."/>
            <person name="Wu W.L."/>
            <person name="Chen Y.Y."/>
            <person name="Chang S.B."/>
            <person name="Sakamoto S."/>
            <person name="Ohme-Takagi M."/>
            <person name="Yagi M."/>
            <person name="Zeng S.J."/>
            <person name="Shen C.Y."/>
            <person name="Yeh C.M."/>
            <person name="Luo Y.B."/>
            <person name="Tsai W.C."/>
            <person name="Van de Peer Y."/>
            <person name="Liu Z.J."/>
        </authorList>
    </citation>
    <scope>NUCLEOTIDE SEQUENCE [LARGE SCALE GENOMIC DNA]</scope>
    <source>
        <strain evidence="7">cv. Shenzhen</strain>
        <tissue evidence="6">Stem</tissue>
    </source>
</reference>
<dbReference type="STRING" id="1088818.A0A2I0BCW8"/>
<gene>
    <name evidence="6" type="primary">CML1</name>
    <name evidence="6" type="ORF">AXF42_Ash013047</name>
</gene>
<evidence type="ECO:0000259" key="5">
    <source>
        <dbReference type="PROSITE" id="PS50222"/>
    </source>
</evidence>
<keyword evidence="7" id="KW-1185">Reference proteome</keyword>
<dbReference type="AlphaFoldDB" id="A0A2I0BCW8"/>
<comment type="function">
    <text evidence="1">Potential calcium sensor.</text>
</comment>
<evidence type="ECO:0000256" key="4">
    <source>
        <dbReference type="ARBA" id="ARBA00022837"/>
    </source>
</evidence>
<keyword evidence="2" id="KW-0479">Metal-binding</keyword>
<accession>A0A2I0BCW8</accession>
<evidence type="ECO:0000256" key="1">
    <source>
        <dbReference type="ARBA" id="ARBA00003291"/>
    </source>
</evidence>
<dbReference type="InterPro" id="IPR039647">
    <property type="entry name" value="EF_hand_pair_protein_CML-like"/>
</dbReference>
<dbReference type="PROSITE" id="PS00018">
    <property type="entry name" value="EF_HAND_1"/>
    <property type="match status" value="3"/>
</dbReference>
<dbReference type="InterPro" id="IPR011992">
    <property type="entry name" value="EF-hand-dom_pair"/>
</dbReference>
<keyword evidence="4" id="KW-0106">Calcium</keyword>
<dbReference type="PANTHER" id="PTHR10891">
    <property type="entry name" value="EF-HAND CALCIUM-BINDING DOMAIN CONTAINING PROTEIN"/>
    <property type="match status" value="1"/>
</dbReference>
<protein>
    <submittedName>
        <fullName evidence="6">Calmodulin-like protein 1</fullName>
    </submittedName>
</protein>
<organism evidence="6 7">
    <name type="scientific">Apostasia shenzhenica</name>
    <dbReference type="NCBI Taxonomy" id="1088818"/>
    <lineage>
        <taxon>Eukaryota</taxon>
        <taxon>Viridiplantae</taxon>
        <taxon>Streptophyta</taxon>
        <taxon>Embryophyta</taxon>
        <taxon>Tracheophyta</taxon>
        <taxon>Spermatophyta</taxon>
        <taxon>Magnoliopsida</taxon>
        <taxon>Liliopsida</taxon>
        <taxon>Asparagales</taxon>
        <taxon>Orchidaceae</taxon>
        <taxon>Apostasioideae</taxon>
        <taxon>Apostasia</taxon>
    </lineage>
</organism>
<evidence type="ECO:0000313" key="7">
    <source>
        <dbReference type="Proteomes" id="UP000236161"/>
    </source>
</evidence>
<feature type="domain" description="EF-hand" evidence="5">
    <location>
        <begin position="43"/>
        <end position="78"/>
    </location>
</feature>
<dbReference type="FunFam" id="1.10.238.10:FF:000089">
    <property type="entry name" value="calmodulin-like protein 3"/>
    <property type="match status" value="1"/>
</dbReference>
<feature type="domain" description="EF-hand" evidence="5">
    <location>
        <begin position="148"/>
        <end position="183"/>
    </location>
</feature>
<evidence type="ECO:0000313" key="6">
    <source>
        <dbReference type="EMBL" id="PKA65633.1"/>
    </source>
</evidence>
<dbReference type="InterPro" id="IPR002048">
    <property type="entry name" value="EF_hand_dom"/>
</dbReference>
<feature type="domain" description="EF-hand" evidence="5">
    <location>
        <begin position="112"/>
        <end position="147"/>
    </location>
</feature>
<dbReference type="GO" id="GO:0005509">
    <property type="term" value="F:calcium ion binding"/>
    <property type="evidence" value="ECO:0007669"/>
    <property type="project" value="InterPro"/>
</dbReference>
<name>A0A2I0BCW8_9ASPA</name>
<dbReference type="EMBL" id="KZ451890">
    <property type="protein sequence ID" value="PKA65633.1"/>
    <property type="molecule type" value="Genomic_DNA"/>
</dbReference>
<dbReference type="OrthoDB" id="26525at2759"/>
<dbReference type="InterPro" id="IPR018247">
    <property type="entry name" value="EF_Hand_1_Ca_BS"/>
</dbReference>